<organism evidence="1">
    <name type="scientific">uncultured Rubrobacteraceae bacterium</name>
    <dbReference type="NCBI Taxonomy" id="349277"/>
    <lineage>
        <taxon>Bacteria</taxon>
        <taxon>Bacillati</taxon>
        <taxon>Actinomycetota</taxon>
        <taxon>Rubrobacteria</taxon>
        <taxon>Rubrobacterales</taxon>
        <taxon>Rubrobacteraceae</taxon>
        <taxon>environmental samples</taxon>
    </lineage>
</organism>
<evidence type="ECO:0000313" key="1">
    <source>
        <dbReference type="EMBL" id="CAA9462908.1"/>
    </source>
</evidence>
<proteinExistence type="predicted"/>
<dbReference type="AlphaFoldDB" id="A0A6J4RBF6"/>
<dbReference type="EMBL" id="CADCVE010000091">
    <property type="protein sequence ID" value="CAA9462908.1"/>
    <property type="molecule type" value="Genomic_DNA"/>
</dbReference>
<gene>
    <name evidence="1" type="ORF">AVDCRST_MAG28-3611</name>
</gene>
<name>A0A6J4RBF6_9ACTN</name>
<accession>A0A6J4RBF6</accession>
<protein>
    <submittedName>
        <fullName evidence="1">Uncharacterized protein</fullName>
    </submittedName>
</protein>
<reference evidence="1" key="1">
    <citation type="submission" date="2020-02" db="EMBL/GenBank/DDBJ databases">
        <authorList>
            <person name="Meier V. D."/>
        </authorList>
    </citation>
    <scope>NUCLEOTIDE SEQUENCE</scope>
    <source>
        <strain evidence="1">AVDCRST_MAG28</strain>
    </source>
</reference>
<sequence length="47" mass="5733">MHQYEVLSQHPYEYSERELSYEVHIVRHGKQEGDLQLDKYAKKARRS</sequence>